<reference evidence="1 2" key="1">
    <citation type="submission" date="2012-02" db="EMBL/GenBank/DDBJ databases">
        <title>Improved High-Quality Draft sequence of Microvirga sp. WSM3557.</title>
        <authorList>
            <consortium name="US DOE Joint Genome Institute"/>
            <person name="Lucas S."/>
            <person name="Han J."/>
            <person name="Lapidus A."/>
            <person name="Cheng J.-F."/>
            <person name="Goodwin L."/>
            <person name="Pitluck S."/>
            <person name="Peters L."/>
            <person name="Zhang X."/>
            <person name="Detter J.C."/>
            <person name="Han C."/>
            <person name="Tapia R."/>
            <person name="Land M."/>
            <person name="Hauser L."/>
            <person name="Kyrpides N."/>
            <person name="Ivanova N."/>
            <person name="Pagani I."/>
            <person name="Brau L."/>
            <person name="Yates R."/>
            <person name="O'Hara G."/>
            <person name="Rui T."/>
            <person name="Howieson J."/>
            <person name="Reeve W."/>
            <person name="Woyke T."/>
        </authorList>
    </citation>
    <scope>NUCLEOTIDE SEQUENCE [LARGE SCALE GENOMIC DNA]</scope>
    <source>
        <strain evidence="1 2">WSM3557</strain>
    </source>
</reference>
<sequence length="38" mass="4151">MTAHVFDTVYTTKATGLGMRLSICRSIVDAHGEHMWGG</sequence>
<dbReference type="AlphaFoldDB" id="I4YRA5"/>
<dbReference type="PATRIC" id="fig|864069.3.peg.3304"/>
<proteinExistence type="predicted"/>
<dbReference type="SUPFAM" id="SSF55874">
    <property type="entry name" value="ATPase domain of HSP90 chaperone/DNA topoisomerase II/histidine kinase"/>
    <property type="match status" value="1"/>
</dbReference>
<dbReference type="Proteomes" id="UP000003947">
    <property type="component" value="Unassembled WGS sequence"/>
</dbReference>
<evidence type="ECO:0008006" key="3">
    <source>
        <dbReference type="Google" id="ProtNLM"/>
    </source>
</evidence>
<dbReference type="RefSeq" id="WP_009762548.1">
    <property type="nucleotide sequence ID" value="NZ_CP141050.1"/>
</dbReference>
<keyword evidence="2" id="KW-1185">Reference proteome</keyword>
<dbReference type="HOGENOM" id="CLU_3330221_0_0_5"/>
<gene>
    <name evidence="1" type="ORF">MicloDRAFT_00030460</name>
</gene>
<accession>I4YRA5</accession>
<organism evidence="1 2">
    <name type="scientific">Microvirga lotononidis</name>
    <dbReference type="NCBI Taxonomy" id="864069"/>
    <lineage>
        <taxon>Bacteria</taxon>
        <taxon>Pseudomonadati</taxon>
        <taxon>Pseudomonadota</taxon>
        <taxon>Alphaproteobacteria</taxon>
        <taxon>Hyphomicrobiales</taxon>
        <taxon>Methylobacteriaceae</taxon>
        <taxon>Microvirga</taxon>
    </lineage>
</organism>
<dbReference type="OrthoDB" id="9789238at2"/>
<dbReference type="STRING" id="864069.MicloDRAFT_00030460"/>
<name>I4YRA5_9HYPH</name>
<protein>
    <recommendedName>
        <fullName evidence="3">Histidine kinase/HSP90-like ATPase domain-containing protein</fullName>
    </recommendedName>
</protein>
<dbReference type="Gene3D" id="3.30.565.10">
    <property type="entry name" value="Histidine kinase-like ATPase, C-terminal domain"/>
    <property type="match status" value="1"/>
</dbReference>
<evidence type="ECO:0000313" key="2">
    <source>
        <dbReference type="Proteomes" id="UP000003947"/>
    </source>
</evidence>
<evidence type="ECO:0000313" key="1">
    <source>
        <dbReference type="EMBL" id="EIM26497.1"/>
    </source>
</evidence>
<dbReference type="InterPro" id="IPR036890">
    <property type="entry name" value="HATPase_C_sf"/>
</dbReference>
<dbReference type="EMBL" id="JH660645">
    <property type="protein sequence ID" value="EIM26497.1"/>
    <property type="molecule type" value="Genomic_DNA"/>
</dbReference>